<feature type="region of interest" description="Disordered" evidence="1">
    <location>
        <begin position="310"/>
        <end position="355"/>
    </location>
</feature>
<dbReference type="InParanoid" id="A0A4Q1BTM0"/>
<feature type="compositionally biased region" description="Low complexity" evidence="1">
    <location>
        <begin position="390"/>
        <end position="412"/>
    </location>
</feature>
<accession>A0A4Q1BTM0</accession>
<protein>
    <submittedName>
        <fullName evidence="3">Uncharacterized protein</fullName>
    </submittedName>
</protein>
<organism evidence="3 4">
    <name type="scientific">Tremella mesenterica</name>
    <name type="common">Jelly fungus</name>
    <dbReference type="NCBI Taxonomy" id="5217"/>
    <lineage>
        <taxon>Eukaryota</taxon>
        <taxon>Fungi</taxon>
        <taxon>Dikarya</taxon>
        <taxon>Basidiomycota</taxon>
        <taxon>Agaricomycotina</taxon>
        <taxon>Tremellomycetes</taxon>
        <taxon>Tremellales</taxon>
        <taxon>Tremellaceae</taxon>
        <taxon>Tremella</taxon>
    </lineage>
</organism>
<keyword evidence="4" id="KW-1185">Reference proteome</keyword>
<comment type="caution">
    <text evidence="3">The sequence shown here is derived from an EMBL/GenBank/DDBJ whole genome shotgun (WGS) entry which is preliminary data.</text>
</comment>
<dbReference type="STRING" id="5217.A0A4Q1BTM0"/>
<feature type="compositionally biased region" description="Polar residues" evidence="1">
    <location>
        <begin position="278"/>
        <end position="287"/>
    </location>
</feature>
<reference evidence="3 4" key="1">
    <citation type="submission" date="2016-06" db="EMBL/GenBank/DDBJ databases">
        <title>Evolution of pathogenesis and genome organization in the Tremellales.</title>
        <authorList>
            <person name="Cuomo C."/>
            <person name="Litvintseva A."/>
            <person name="Heitman J."/>
            <person name="Chen Y."/>
            <person name="Sun S."/>
            <person name="Springer D."/>
            <person name="Dromer F."/>
            <person name="Young S."/>
            <person name="Zeng Q."/>
            <person name="Chapman S."/>
            <person name="Gujja S."/>
            <person name="Saif S."/>
            <person name="Birren B."/>
        </authorList>
    </citation>
    <scope>NUCLEOTIDE SEQUENCE [LARGE SCALE GENOMIC DNA]</scope>
    <source>
        <strain evidence="3 4">ATCC 28783</strain>
    </source>
</reference>
<feature type="region of interest" description="Disordered" evidence="1">
    <location>
        <begin position="259"/>
        <end position="287"/>
    </location>
</feature>
<feature type="compositionally biased region" description="Polar residues" evidence="1">
    <location>
        <begin position="259"/>
        <end position="270"/>
    </location>
</feature>
<feature type="region of interest" description="Disordered" evidence="1">
    <location>
        <begin position="390"/>
        <end position="414"/>
    </location>
</feature>
<keyword evidence="2" id="KW-1133">Transmembrane helix</keyword>
<dbReference type="OrthoDB" id="3246235at2759"/>
<gene>
    <name evidence="3" type="ORF">M231_01337</name>
</gene>
<proteinExistence type="predicted"/>
<evidence type="ECO:0000256" key="2">
    <source>
        <dbReference type="SAM" id="Phobius"/>
    </source>
</evidence>
<keyword evidence="2" id="KW-0472">Membrane</keyword>
<dbReference type="AlphaFoldDB" id="A0A4Q1BTM0"/>
<keyword evidence="2" id="KW-0812">Transmembrane</keyword>
<feature type="compositionally biased region" description="Polar residues" evidence="1">
    <location>
        <begin position="311"/>
        <end position="328"/>
    </location>
</feature>
<sequence length="600" mass="65027">MPSCRVTNLTTHKLNICLKQVTALHFENGVEPGQTVKFKPGKVWFTFEALVDDGEKKTRYSILKSAATIALLSVAVGAAVATAGVALLPEAAALEAAAAASIAGGFIAKGMIITKGALIAHSGSIAKLSSIALPRTIDRLSAELGGLTALQREGKKSSLFFSHLSSSTTYLRGPLHFATDVYFSPSTVREGSLGVDMTRRRLRVQGQIRLYKFGICQKLKGSLADVQVLSIIASPTLSSDVRTKALSLLSQLHTAYTADQAQSTPRQIQNVPAIDPPASSTISKDTVNQGGSWWDNLWVQVAPSVPVKDTNLVQSSSTKGKQPESGSLRNVGKSIQVEKVNSVNRAGPSDLEKDKNAERGLVKLWMGRPRAVPTLQPKDDGHLLKNVKPQQNKSVSKVVNSSSSSGISGGNQEKTNLTQWSLGRFIKDDKPKLPIPIEKGVSVGHAKAIQVKRTPLQEGTTVMKGTTMKKDMPVTKGTTMKKEIPVTKGTTMKKEITVTKGTPTKKVITVTKGIATKKETTDDKREKSFWKTSLIDPTRKSDKPLPLPPSDDRVEGRAIRTGEILRIHGIYMNKRREFEVRSGEKGRLELWDKSEEKMVG</sequence>
<evidence type="ECO:0000256" key="1">
    <source>
        <dbReference type="SAM" id="MobiDB-lite"/>
    </source>
</evidence>
<name>A0A4Q1BTM0_TREME</name>
<evidence type="ECO:0000313" key="4">
    <source>
        <dbReference type="Proteomes" id="UP000289152"/>
    </source>
</evidence>
<dbReference type="EMBL" id="SDIL01000009">
    <property type="protein sequence ID" value="RXK41431.1"/>
    <property type="molecule type" value="Genomic_DNA"/>
</dbReference>
<feature type="transmembrane region" description="Helical" evidence="2">
    <location>
        <begin position="66"/>
        <end position="88"/>
    </location>
</feature>
<dbReference type="Proteomes" id="UP000289152">
    <property type="component" value="Unassembled WGS sequence"/>
</dbReference>
<evidence type="ECO:0000313" key="3">
    <source>
        <dbReference type="EMBL" id="RXK41431.1"/>
    </source>
</evidence>
<dbReference type="VEuPathDB" id="FungiDB:TREMEDRAFT_31189"/>